<dbReference type="InterPro" id="IPR011006">
    <property type="entry name" value="CheY-like_superfamily"/>
</dbReference>
<comment type="caution">
    <text evidence="4">The sequence shown here is derived from an EMBL/GenBank/DDBJ whole genome shotgun (WGS) entry which is preliminary data.</text>
</comment>
<protein>
    <submittedName>
        <fullName evidence="4">Response regulator</fullName>
    </submittedName>
</protein>
<keyword evidence="5" id="KW-1185">Reference proteome</keyword>
<evidence type="ECO:0000256" key="2">
    <source>
        <dbReference type="PROSITE-ProRule" id="PRU00169"/>
    </source>
</evidence>
<dbReference type="Proteomes" id="UP000267223">
    <property type="component" value="Unassembled WGS sequence"/>
</dbReference>
<keyword evidence="1 2" id="KW-0597">Phosphoprotein</keyword>
<organism evidence="4 5">
    <name type="scientific">Hanamia caeni</name>
    <dbReference type="NCBI Taxonomy" id="2294116"/>
    <lineage>
        <taxon>Bacteria</taxon>
        <taxon>Pseudomonadati</taxon>
        <taxon>Bacteroidota</taxon>
        <taxon>Chitinophagia</taxon>
        <taxon>Chitinophagales</taxon>
        <taxon>Chitinophagaceae</taxon>
        <taxon>Hanamia</taxon>
    </lineage>
</organism>
<dbReference type="PANTHER" id="PTHR44591:SF3">
    <property type="entry name" value="RESPONSE REGULATORY DOMAIN-CONTAINING PROTEIN"/>
    <property type="match status" value="1"/>
</dbReference>
<gene>
    <name evidence="4" type="ORF">EFY79_02735</name>
</gene>
<evidence type="ECO:0000259" key="3">
    <source>
        <dbReference type="PROSITE" id="PS50110"/>
    </source>
</evidence>
<dbReference type="AlphaFoldDB" id="A0A3M9NR82"/>
<name>A0A3M9NR82_9BACT</name>
<sequence>MNKILVVDDDLDILSLVKIMLTMNQFNVEAISRWEEIDTCMHHFKPDLVLLDVSLGDADGRDICKQMRRAEETADVPVILFSANAEMGKFINDCRAQAFIPKPFELSHLINTIKTYLN</sequence>
<feature type="domain" description="Response regulatory" evidence="3">
    <location>
        <begin position="3"/>
        <end position="117"/>
    </location>
</feature>
<dbReference type="InterPro" id="IPR050595">
    <property type="entry name" value="Bact_response_regulator"/>
</dbReference>
<feature type="modified residue" description="4-aspartylphosphate" evidence="2">
    <location>
        <position position="52"/>
    </location>
</feature>
<accession>A0A3M9NR82</accession>
<evidence type="ECO:0000313" key="5">
    <source>
        <dbReference type="Proteomes" id="UP000267223"/>
    </source>
</evidence>
<dbReference type="InterPro" id="IPR001789">
    <property type="entry name" value="Sig_transdc_resp-reg_receiver"/>
</dbReference>
<evidence type="ECO:0000256" key="1">
    <source>
        <dbReference type="ARBA" id="ARBA00022553"/>
    </source>
</evidence>
<proteinExistence type="predicted"/>
<dbReference type="SUPFAM" id="SSF52172">
    <property type="entry name" value="CheY-like"/>
    <property type="match status" value="1"/>
</dbReference>
<dbReference type="SMART" id="SM00448">
    <property type="entry name" value="REC"/>
    <property type="match status" value="1"/>
</dbReference>
<reference evidence="4 5" key="1">
    <citation type="submission" date="2018-11" db="EMBL/GenBank/DDBJ databases">
        <title>Draft genome sequence of Ferruginibacter sp. BO-59.</title>
        <authorList>
            <person name="Im W.T."/>
        </authorList>
    </citation>
    <scope>NUCLEOTIDE SEQUENCE [LARGE SCALE GENOMIC DNA]</scope>
    <source>
        <strain evidence="4 5">BO-59</strain>
    </source>
</reference>
<dbReference type="GO" id="GO:0000160">
    <property type="term" value="P:phosphorelay signal transduction system"/>
    <property type="evidence" value="ECO:0007669"/>
    <property type="project" value="InterPro"/>
</dbReference>
<evidence type="ECO:0000313" key="4">
    <source>
        <dbReference type="EMBL" id="RNI40230.1"/>
    </source>
</evidence>
<dbReference type="PROSITE" id="PS50110">
    <property type="entry name" value="RESPONSE_REGULATORY"/>
    <property type="match status" value="1"/>
</dbReference>
<dbReference type="EMBL" id="RJJR01000001">
    <property type="protein sequence ID" value="RNI40230.1"/>
    <property type="molecule type" value="Genomic_DNA"/>
</dbReference>
<dbReference type="PANTHER" id="PTHR44591">
    <property type="entry name" value="STRESS RESPONSE REGULATOR PROTEIN 1"/>
    <property type="match status" value="1"/>
</dbReference>
<dbReference type="RefSeq" id="WP_123119121.1">
    <property type="nucleotide sequence ID" value="NZ_RJJR01000001.1"/>
</dbReference>
<dbReference type="Pfam" id="PF00072">
    <property type="entry name" value="Response_reg"/>
    <property type="match status" value="1"/>
</dbReference>
<dbReference type="Gene3D" id="3.40.50.2300">
    <property type="match status" value="1"/>
</dbReference>
<dbReference type="OrthoDB" id="7631574at2"/>